<dbReference type="Proteomes" id="UP001162156">
    <property type="component" value="Unassembled WGS sequence"/>
</dbReference>
<reference evidence="2" key="1">
    <citation type="journal article" date="2023" name="Insect Mol. Biol.">
        <title>Genome sequencing provides insights into the evolution of gene families encoding plant cell wall-degrading enzymes in longhorned beetles.</title>
        <authorList>
            <person name="Shin N.R."/>
            <person name="Okamura Y."/>
            <person name="Kirsch R."/>
            <person name="Pauchet Y."/>
        </authorList>
    </citation>
    <scope>NUCLEOTIDE SEQUENCE</scope>
    <source>
        <strain evidence="2">RBIC_L_NR</strain>
    </source>
</reference>
<name>A0AAV8X155_9CUCU</name>
<evidence type="ECO:0000256" key="1">
    <source>
        <dbReference type="SAM" id="MobiDB-lite"/>
    </source>
</evidence>
<dbReference type="EMBL" id="JANEYF010004051">
    <property type="protein sequence ID" value="KAJ8932398.1"/>
    <property type="molecule type" value="Genomic_DNA"/>
</dbReference>
<keyword evidence="3" id="KW-1185">Reference proteome</keyword>
<accession>A0AAV8X155</accession>
<dbReference type="AlphaFoldDB" id="A0AAV8X155"/>
<feature type="region of interest" description="Disordered" evidence="1">
    <location>
        <begin position="23"/>
        <end position="160"/>
    </location>
</feature>
<feature type="compositionally biased region" description="Basic residues" evidence="1">
    <location>
        <begin position="104"/>
        <end position="117"/>
    </location>
</feature>
<organism evidence="2 3">
    <name type="scientific">Rhamnusium bicolor</name>
    <dbReference type="NCBI Taxonomy" id="1586634"/>
    <lineage>
        <taxon>Eukaryota</taxon>
        <taxon>Metazoa</taxon>
        <taxon>Ecdysozoa</taxon>
        <taxon>Arthropoda</taxon>
        <taxon>Hexapoda</taxon>
        <taxon>Insecta</taxon>
        <taxon>Pterygota</taxon>
        <taxon>Neoptera</taxon>
        <taxon>Endopterygota</taxon>
        <taxon>Coleoptera</taxon>
        <taxon>Polyphaga</taxon>
        <taxon>Cucujiformia</taxon>
        <taxon>Chrysomeloidea</taxon>
        <taxon>Cerambycidae</taxon>
        <taxon>Lepturinae</taxon>
        <taxon>Rhagiini</taxon>
        <taxon>Rhamnusium</taxon>
    </lineage>
</organism>
<feature type="compositionally biased region" description="Polar residues" evidence="1">
    <location>
        <begin position="48"/>
        <end position="59"/>
    </location>
</feature>
<sequence>MTSSQSFNQNRSCDEYFDSLSYPFQDERYGQDEEDRQWDSGGYYGNTGLVNSTPVNTHNKTSKKLPAIPVIQNYANKRRSSSAIVDERYPVYEDQFRPPPTPTGRRRMPKIPTKRSTSRQSSLTEQDTFEGYRTPDNSSHRGASLPPTPTKNTKLFSASN</sequence>
<protein>
    <submittedName>
        <fullName evidence="2">Uncharacterized protein</fullName>
    </submittedName>
</protein>
<evidence type="ECO:0000313" key="2">
    <source>
        <dbReference type="EMBL" id="KAJ8932398.1"/>
    </source>
</evidence>
<feature type="compositionally biased region" description="Polar residues" evidence="1">
    <location>
        <begin position="150"/>
        <end position="160"/>
    </location>
</feature>
<proteinExistence type="predicted"/>
<feature type="compositionally biased region" description="Basic and acidic residues" evidence="1">
    <location>
        <begin position="85"/>
        <end position="96"/>
    </location>
</feature>
<comment type="caution">
    <text evidence="2">The sequence shown here is derived from an EMBL/GenBank/DDBJ whole genome shotgun (WGS) entry which is preliminary data.</text>
</comment>
<gene>
    <name evidence="2" type="ORF">NQ314_014692</name>
</gene>
<evidence type="ECO:0000313" key="3">
    <source>
        <dbReference type="Proteomes" id="UP001162156"/>
    </source>
</evidence>